<dbReference type="RefSeq" id="WP_007469734.1">
    <property type="nucleotide sequence ID" value="NZ_KI391953.1"/>
</dbReference>
<accession>E5XQV3</accession>
<keyword evidence="4" id="KW-1185">Reference proteome</keyword>
<name>E5XQV3_SEGRC</name>
<evidence type="ECO:0000313" key="4">
    <source>
        <dbReference type="Proteomes" id="UP000004816"/>
    </source>
</evidence>
<dbReference type="Proteomes" id="UP000004816">
    <property type="component" value="Unassembled WGS sequence"/>
</dbReference>
<feature type="region of interest" description="Disordered" evidence="1">
    <location>
        <begin position="175"/>
        <end position="199"/>
    </location>
</feature>
<dbReference type="PROSITE" id="PS51257">
    <property type="entry name" value="PROKAR_LIPOPROTEIN"/>
    <property type="match status" value="1"/>
</dbReference>
<evidence type="ECO:0000256" key="1">
    <source>
        <dbReference type="SAM" id="MobiDB-lite"/>
    </source>
</evidence>
<organism evidence="3 4">
    <name type="scientific">Segniliparus rugosus (strain ATCC BAA-974 / DSM 45345 / CCUG 50838 / CIP 108380 / JCM 13579 / CDC 945)</name>
    <dbReference type="NCBI Taxonomy" id="679197"/>
    <lineage>
        <taxon>Bacteria</taxon>
        <taxon>Bacillati</taxon>
        <taxon>Actinomycetota</taxon>
        <taxon>Actinomycetes</taxon>
        <taxon>Mycobacteriales</taxon>
        <taxon>Segniliparaceae</taxon>
        <taxon>Segniliparus</taxon>
    </lineage>
</organism>
<feature type="chain" id="PRO_5003202665" evidence="2">
    <location>
        <begin position="27"/>
        <end position="211"/>
    </location>
</feature>
<dbReference type="AlphaFoldDB" id="E5XQV3"/>
<keyword evidence="2" id="KW-0732">Signal</keyword>
<dbReference type="OrthoDB" id="9863916at2"/>
<gene>
    <name evidence="3" type="ORF">HMPREF9336_01875</name>
</gene>
<evidence type="ECO:0000313" key="3">
    <source>
        <dbReference type="EMBL" id="EFV13288.1"/>
    </source>
</evidence>
<feature type="compositionally biased region" description="Acidic residues" evidence="1">
    <location>
        <begin position="181"/>
        <end position="191"/>
    </location>
</feature>
<dbReference type="HOGENOM" id="CLU_1260709_0_0_11"/>
<feature type="signal peptide" evidence="2">
    <location>
        <begin position="1"/>
        <end position="26"/>
    </location>
</feature>
<dbReference type="STRING" id="679197.HMPREF9336_01875"/>
<evidence type="ECO:0000256" key="2">
    <source>
        <dbReference type="SAM" id="SignalP"/>
    </source>
</evidence>
<reference evidence="3 4" key="1">
    <citation type="journal article" date="2011" name="Stand. Genomic Sci.">
        <title>High quality draft genome sequence of Segniliparus rugosus CDC 945(T)= (ATCC BAA-974(T)).</title>
        <authorList>
            <person name="Earl A.M."/>
            <person name="Desjardins C.A."/>
            <person name="Fitzgerald M.G."/>
            <person name="Arachchi H.M."/>
            <person name="Zeng Q."/>
            <person name="Mehta T."/>
            <person name="Griggs A."/>
            <person name="Birren B.W."/>
            <person name="Toney N.C."/>
            <person name="Carr J."/>
            <person name="Posey J."/>
            <person name="Butler W.R."/>
        </authorList>
    </citation>
    <scope>NUCLEOTIDE SEQUENCE [LARGE SCALE GENOMIC DNA]</scope>
    <source>
        <strain evidence="4">ATCC BAA-974 / DSM 45345 / CCUG 50838 / CIP 108380 / JCM 13579 / CDC 945</strain>
    </source>
</reference>
<protein>
    <submittedName>
        <fullName evidence="3">Uncharacterized protein</fullName>
    </submittedName>
</protein>
<sequence>MGRSGAAILGGLCAAALAGPAPLVHAAPASASCAAVNTMDDLLGDIHFDLDNLRVVLNNVYVSPDVKKHDEEFRIKTLINAVGRLKNAAEESGSAEARQAAADVGAGFEDLKSAIGDQFVVVEDGHYDIGSSMHYSTPRLTGGTPASPEAYGAVDSMDDQRQAFADVVDGLRGSAGCAERGDDEAAPDEPEPQCRFHPGSFQCDATGSILH</sequence>
<dbReference type="EMBL" id="ACZI02000002">
    <property type="protein sequence ID" value="EFV13288.1"/>
    <property type="molecule type" value="Genomic_DNA"/>
</dbReference>
<comment type="caution">
    <text evidence="3">The sequence shown here is derived from an EMBL/GenBank/DDBJ whole genome shotgun (WGS) entry which is preliminary data.</text>
</comment>
<proteinExistence type="predicted"/>